<accession>A0A9D1AMM2</accession>
<reference evidence="1" key="1">
    <citation type="submission" date="2020-10" db="EMBL/GenBank/DDBJ databases">
        <authorList>
            <person name="Gilroy R."/>
        </authorList>
    </citation>
    <scope>NUCLEOTIDE SEQUENCE</scope>
    <source>
        <strain evidence="1">ChiSxjej1B13-7958</strain>
    </source>
</reference>
<gene>
    <name evidence="1" type="ORF">IAB89_07110</name>
</gene>
<dbReference type="AlphaFoldDB" id="A0A9D1AMM2"/>
<comment type="caution">
    <text evidence="1">The sequence shown here is derived from an EMBL/GenBank/DDBJ whole genome shotgun (WGS) entry which is preliminary data.</text>
</comment>
<dbReference type="EMBL" id="DVGZ01000073">
    <property type="protein sequence ID" value="HIR47412.1"/>
    <property type="molecule type" value="Genomic_DNA"/>
</dbReference>
<dbReference type="Proteomes" id="UP000824242">
    <property type="component" value="Unassembled WGS sequence"/>
</dbReference>
<protein>
    <submittedName>
        <fullName evidence="1">Uncharacterized protein</fullName>
    </submittedName>
</protein>
<reference evidence="1" key="2">
    <citation type="journal article" date="2021" name="PeerJ">
        <title>Extensive microbial diversity within the chicken gut microbiome revealed by metagenomics and culture.</title>
        <authorList>
            <person name="Gilroy R."/>
            <person name="Ravi A."/>
            <person name="Getino M."/>
            <person name="Pursley I."/>
            <person name="Horton D.L."/>
            <person name="Alikhan N.F."/>
            <person name="Baker D."/>
            <person name="Gharbi K."/>
            <person name="Hall N."/>
            <person name="Watson M."/>
            <person name="Adriaenssens E.M."/>
            <person name="Foster-Nyarko E."/>
            <person name="Jarju S."/>
            <person name="Secka A."/>
            <person name="Antonio M."/>
            <person name="Oren A."/>
            <person name="Chaudhuri R.R."/>
            <person name="La Ragione R."/>
            <person name="Hildebrand F."/>
            <person name="Pallen M.J."/>
        </authorList>
    </citation>
    <scope>NUCLEOTIDE SEQUENCE</scope>
    <source>
        <strain evidence="1">ChiSxjej1B13-7958</strain>
    </source>
</reference>
<evidence type="ECO:0000313" key="2">
    <source>
        <dbReference type="Proteomes" id="UP000824242"/>
    </source>
</evidence>
<sequence length="435" mass="49133">MYIGQIGRNPWRNSTWLSHVSGKRNSAALSSVFSQAQARTQSGSANRDRVEISRSGLRLPNRLQVLETPEATQIDAKLDLSADLRPASEKEQYTEEDALMNQYRKQYRLNFIKDGDSFVLDTSKPVKLMLEGQVSQESLDAFRAELEQNGLGDEIDWRGVEEDWIHMDIRFDNAESFEQKADYLASRYAVLKDRIQSQYSGEKLDQEMQTLESMYAKAKEEMADSYAGNIGEFYEGLGQSGAAGEMRESVLAAIDGKADAYSAYLEENDIYADITDPSKQWLKQDDGYMAARLRESVAAASAADGFAAQAVSDSAPYSAEDLAFAASMAQELSGQIKKPEWDTYEIKESDADLGRYLARQYQSLVDKMEDADVGSRMSDLLKDSFEPFIGKFLDTLDQKIDHNRERVANKPWQAGLIRTEYINREEVYRAFAMFQ</sequence>
<organism evidence="1 2">
    <name type="scientific">Candidatus Caccousia avicola</name>
    <dbReference type="NCBI Taxonomy" id="2840721"/>
    <lineage>
        <taxon>Bacteria</taxon>
        <taxon>Bacillati</taxon>
        <taxon>Bacillota</taxon>
        <taxon>Clostridia</taxon>
        <taxon>Eubacteriales</taxon>
        <taxon>Oscillospiraceae</taxon>
        <taxon>Oscillospiraceae incertae sedis</taxon>
        <taxon>Candidatus Caccousia</taxon>
    </lineage>
</organism>
<name>A0A9D1AMM2_9FIRM</name>
<proteinExistence type="predicted"/>
<evidence type="ECO:0000313" key="1">
    <source>
        <dbReference type="EMBL" id="HIR47412.1"/>
    </source>
</evidence>